<evidence type="ECO:0000313" key="3">
    <source>
        <dbReference type="Proteomes" id="UP001379600"/>
    </source>
</evidence>
<keyword evidence="3" id="KW-1185">Reference proteome</keyword>
<keyword evidence="1" id="KW-0732">Signal</keyword>
<gene>
    <name evidence="2" type="ORF">WF787_04570</name>
</gene>
<reference evidence="2 3" key="1">
    <citation type="submission" date="2024-03" db="EMBL/GenBank/DDBJ databases">
        <authorList>
            <person name="Plomp N."/>
            <person name="Harmsen H.J."/>
        </authorList>
    </citation>
    <scope>NUCLEOTIDE SEQUENCE [LARGE SCALE GENOMIC DNA]</scope>
    <source>
        <strain evidence="2 3">HTF-76H</strain>
    </source>
</reference>
<evidence type="ECO:0000313" key="2">
    <source>
        <dbReference type="EMBL" id="MEJ3690502.1"/>
    </source>
</evidence>
<feature type="signal peptide" evidence="1">
    <location>
        <begin position="1"/>
        <end position="25"/>
    </location>
</feature>
<dbReference type="EMBL" id="JBBFKC010000003">
    <property type="protein sequence ID" value="MEJ3690502.1"/>
    <property type="molecule type" value="Genomic_DNA"/>
</dbReference>
<accession>A0AB35XX01</accession>
<comment type="caution">
    <text evidence="2">The sequence shown here is derived from an EMBL/GenBank/DDBJ whole genome shotgun (WGS) entry which is preliminary data.</text>
</comment>
<dbReference type="Proteomes" id="UP001379600">
    <property type="component" value="Unassembled WGS sequence"/>
</dbReference>
<feature type="chain" id="PRO_5044233225" description="SCP domain-containing protein" evidence="1">
    <location>
        <begin position="26"/>
        <end position="178"/>
    </location>
</feature>
<dbReference type="RefSeq" id="WP_337678931.1">
    <property type="nucleotide sequence ID" value="NZ_JBBFKB010000009.1"/>
</dbReference>
<evidence type="ECO:0000256" key="1">
    <source>
        <dbReference type="SAM" id="SignalP"/>
    </source>
</evidence>
<proteinExistence type="predicted"/>
<sequence>MKKLARLTALLLTGALLLMLTACGAAPGGSASMTPEEIAAKQRLLGEINSYRATLEFAAPLEEVKQLSDAEQIWVEQFRAAGKTELPENTTNETHQKWASMTGNWTRCDTFGLGMKKDASGELIDILLAKVPANTPEGKAELSEALKHPAFNRSACTKIGIAVVTIDGQMYWTCSVYD</sequence>
<protein>
    <recommendedName>
        <fullName evidence="4">SCP domain-containing protein</fullName>
    </recommendedName>
</protein>
<name>A0AB35XX01_9FIRM</name>
<dbReference type="AlphaFoldDB" id="A0AB35XX01"/>
<organism evidence="2 3">
    <name type="scientific">Faecalibacterium taiwanense</name>
    <dbReference type="NCBI Taxonomy" id="3030638"/>
    <lineage>
        <taxon>Bacteria</taxon>
        <taxon>Bacillati</taxon>
        <taxon>Bacillota</taxon>
        <taxon>Clostridia</taxon>
        <taxon>Eubacteriales</taxon>
        <taxon>Oscillospiraceae</taxon>
        <taxon>Faecalibacterium</taxon>
    </lineage>
</organism>
<dbReference type="PROSITE" id="PS51257">
    <property type="entry name" value="PROKAR_LIPOPROTEIN"/>
    <property type="match status" value="1"/>
</dbReference>
<evidence type="ECO:0008006" key="4">
    <source>
        <dbReference type="Google" id="ProtNLM"/>
    </source>
</evidence>